<evidence type="ECO:0000313" key="3">
    <source>
        <dbReference type="EMBL" id="GEU71085.1"/>
    </source>
</evidence>
<feature type="region of interest" description="Disordered" evidence="1">
    <location>
        <begin position="723"/>
        <end position="768"/>
    </location>
</feature>
<feature type="compositionally biased region" description="Low complexity" evidence="1">
    <location>
        <begin position="740"/>
        <end position="752"/>
    </location>
</feature>
<protein>
    <submittedName>
        <fullName evidence="3">Copia protein</fullName>
    </submittedName>
</protein>
<dbReference type="Pfam" id="PF07727">
    <property type="entry name" value="RVT_2"/>
    <property type="match status" value="1"/>
</dbReference>
<name>A0A6L2MFV3_TANCI</name>
<proteinExistence type="predicted"/>
<dbReference type="Gene3D" id="3.30.70.270">
    <property type="match status" value="1"/>
</dbReference>
<accession>A0A6L2MFV3</accession>
<dbReference type="PANTHER" id="PTHR11439:SF495">
    <property type="entry name" value="REVERSE TRANSCRIPTASE, RNA-DEPENDENT DNA POLYMERASE-RELATED"/>
    <property type="match status" value="1"/>
</dbReference>
<sequence length="825" mass="95178">MEVFIDDFSVFGNSFQSCLSYLERMMKRCEDTNLCLNWEKSHFMVKEGIVPGHKISKQGIEVDKAKVDVITKLPHPTIVKGAENLAADHLSRLENLHQNMLDPKEINESFPLETLNLFSTHSNQSTTWFADFANYHAGNFVVKGMSSQQKSKFFKDVKHYFWDSPYLYKICADQLIRRCVSGQEAIEILKACQYGPTGRHHVPNYTAKKALKHANFDLKTAGDHRKVQINELNKLRDQAYENSLIYKEKTKRLHDSKIKDRVFNIGDKVLLFNSRLEIFFVKLKSRWSGPFTIYQVYPYGTVELSQPDGPNFKVNGYRHKQYFGEDVPNVLGNLKTHVKGFCHPVFTSSASLGNHARLVAQGYNQQEGIDYDETYAPVARLESIRILLAYACALDFKLFQMDVKSAFLNGFINEEKALYGLKQAPKAWYDRLKAFLIKHEYKIGLVDNTLFTKKKDSNLIIVQIYVDDIIFGSTCQDMCDEFAKIMHDEFEMSMMGCCLTSWFSKKQTTFAISTTEAEYVSVKKACQQALWMKQALIDYDVRLDDVPTMCDNKVAIDLSKSTVQHSRTKHIEIRHHFLRDNVQKGHISIEKVPSVDNIAYILTKLLKRESFNYLRLGLGMMNTFRQVRRIRHEEEIDVQEYQVLTREIKPTLKPLEEIIRGNVFCLRVIGTMLLRVFVICFIVSYNPKSSTLPITWQSEWSGLLNKVDSYVLYDRVMTPLAAQLERKPRKDRGTRRGRHSTSSSTFNQPSSSHLNDDDDGINEGTSRASTPSLIRYVNSLTNEVPQVFQNPPNIDPHLEPFYTRQTKIINRQVQIQDEHRGGLRS</sequence>
<gene>
    <name evidence="3" type="ORF">Tci_043063</name>
</gene>
<comment type="caution">
    <text evidence="3">The sequence shown here is derived from an EMBL/GenBank/DDBJ whole genome shotgun (WGS) entry which is preliminary data.</text>
</comment>
<reference evidence="3" key="1">
    <citation type="journal article" date="2019" name="Sci. Rep.">
        <title>Draft genome of Tanacetum cinerariifolium, the natural source of mosquito coil.</title>
        <authorList>
            <person name="Yamashiro T."/>
            <person name="Shiraishi A."/>
            <person name="Satake H."/>
            <person name="Nakayama K."/>
        </authorList>
    </citation>
    <scope>NUCLEOTIDE SEQUENCE</scope>
</reference>
<dbReference type="InterPro" id="IPR043128">
    <property type="entry name" value="Rev_trsase/Diguanyl_cyclase"/>
</dbReference>
<evidence type="ECO:0000259" key="2">
    <source>
        <dbReference type="Pfam" id="PF07727"/>
    </source>
</evidence>
<dbReference type="EMBL" id="BKCJ010006240">
    <property type="protein sequence ID" value="GEU71085.1"/>
    <property type="molecule type" value="Genomic_DNA"/>
</dbReference>
<dbReference type="InterPro" id="IPR043502">
    <property type="entry name" value="DNA/RNA_pol_sf"/>
</dbReference>
<feature type="compositionally biased region" description="Basic residues" evidence="1">
    <location>
        <begin position="727"/>
        <end position="739"/>
    </location>
</feature>
<dbReference type="AlphaFoldDB" id="A0A6L2MFV3"/>
<dbReference type="InterPro" id="IPR013103">
    <property type="entry name" value="RVT_2"/>
</dbReference>
<evidence type="ECO:0000256" key="1">
    <source>
        <dbReference type="SAM" id="MobiDB-lite"/>
    </source>
</evidence>
<dbReference type="CDD" id="cd09272">
    <property type="entry name" value="RNase_HI_RT_Ty1"/>
    <property type="match status" value="1"/>
</dbReference>
<dbReference type="PANTHER" id="PTHR11439">
    <property type="entry name" value="GAG-POL-RELATED RETROTRANSPOSON"/>
    <property type="match status" value="1"/>
</dbReference>
<organism evidence="3">
    <name type="scientific">Tanacetum cinerariifolium</name>
    <name type="common">Dalmatian daisy</name>
    <name type="synonym">Chrysanthemum cinerariifolium</name>
    <dbReference type="NCBI Taxonomy" id="118510"/>
    <lineage>
        <taxon>Eukaryota</taxon>
        <taxon>Viridiplantae</taxon>
        <taxon>Streptophyta</taxon>
        <taxon>Embryophyta</taxon>
        <taxon>Tracheophyta</taxon>
        <taxon>Spermatophyta</taxon>
        <taxon>Magnoliopsida</taxon>
        <taxon>eudicotyledons</taxon>
        <taxon>Gunneridae</taxon>
        <taxon>Pentapetalae</taxon>
        <taxon>asterids</taxon>
        <taxon>campanulids</taxon>
        <taxon>Asterales</taxon>
        <taxon>Asteraceae</taxon>
        <taxon>Asteroideae</taxon>
        <taxon>Anthemideae</taxon>
        <taxon>Anthemidinae</taxon>
        <taxon>Tanacetum</taxon>
    </lineage>
</organism>
<feature type="domain" description="Reverse transcriptase Ty1/copia-type" evidence="2">
    <location>
        <begin position="355"/>
        <end position="415"/>
    </location>
</feature>
<dbReference type="SUPFAM" id="SSF56672">
    <property type="entry name" value="DNA/RNA polymerases"/>
    <property type="match status" value="2"/>
</dbReference>